<protein>
    <submittedName>
        <fullName evidence="4">Thioredoxin-like_fold domain-containing protein</fullName>
    </submittedName>
</protein>
<organism evidence="3 4">
    <name type="scientific">Steinernema glaseri</name>
    <dbReference type="NCBI Taxonomy" id="37863"/>
    <lineage>
        <taxon>Eukaryota</taxon>
        <taxon>Metazoa</taxon>
        <taxon>Ecdysozoa</taxon>
        <taxon>Nematoda</taxon>
        <taxon>Chromadorea</taxon>
        <taxon>Rhabditida</taxon>
        <taxon>Tylenchina</taxon>
        <taxon>Panagrolaimomorpha</taxon>
        <taxon>Strongyloidoidea</taxon>
        <taxon>Steinernematidae</taxon>
        <taxon>Steinernema</taxon>
    </lineage>
</organism>
<name>A0A1I7YXJ1_9BILA</name>
<evidence type="ECO:0000259" key="2">
    <source>
        <dbReference type="Pfam" id="PF13098"/>
    </source>
</evidence>
<dbReference type="InterPro" id="IPR027396">
    <property type="entry name" value="DsrEFH-like"/>
</dbReference>
<feature type="domain" description="Thioredoxin-like fold" evidence="2">
    <location>
        <begin position="389"/>
        <end position="514"/>
    </location>
</feature>
<sequence length="592" mass="65022">MKLIVIAVGQRMPDWVEQGWQEYARRMPQDCAIELREIKAEPRTSGKTPAQMMQAEAKRIEAAIPAQAMRIALDERGKDLTTVKLAQELERWRSSGQDIAILVGGPDGLDAALKQSCHGMLRLSSLTLPHPLPIYLASASPRRHDLLNSIQITHEVLNVPSPPGEDEPRLEQEAVLDYVRRTARDKLLRALEWRAQNSGLDQERAILSADTTVCMGEDIFGKPADVADAARILRELSGRRHKVMTALSLGVGGVEFESISISEDLTTMSLSSFSIRLALAGLLCTSTLAHAADRPAALKALEEQGLSIVGEFDAPGGLKAWGAYSGNRALAIYNLPDGQHMMVGTMIDANGEEVRPAGLDELVQPAIAKDMLGKLEKSRWIKDGDDKAPRVVYVFTDPNCPYCMQFWQMARPWVESGKVQLRHIMVGILAPSSSLKSAAILAAKDPTKALNEHSLAMLKDRSAGVKGLDSVPSDIEADLTRNEDLMMGWDLRATPAMVWQDEQGRIQMQTGASPDITERDIPDAQIRIIANAQAVKACVEGTEHECDAYTYLCPNTLRNQALSAPERFQTLEQGAITALVKLQAENWIYIRA</sequence>
<dbReference type="InterPro" id="IPR003697">
    <property type="entry name" value="Maf-like"/>
</dbReference>
<keyword evidence="1" id="KW-0378">Hydrolase</keyword>
<dbReference type="InterPro" id="IPR051470">
    <property type="entry name" value="Thiol:disulfide_interchange"/>
</dbReference>
<accession>A0A1I7YXJ1</accession>
<dbReference type="NCBIfam" id="NF000986">
    <property type="entry name" value="PRK00103.1-4"/>
    <property type="match status" value="1"/>
</dbReference>
<dbReference type="SUPFAM" id="SSF52972">
    <property type="entry name" value="ITPase-like"/>
    <property type="match status" value="1"/>
</dbReference>
<dbReference type="GO" id="GO:0047429">
    <property type="term" value="F:nucleoside triphosphate diphosphatase activity"/>
    <property type="evidence" value="ECO:0007669"/>
    <property type="project" value="InterPro"/>
</dbReference>
<dbReference type="SUPFAM" id="SSF54423">
    <property type="entry name" value="DsbC/DsbG N-terminal domain-like"/>
    <property type="match status" value="1"/>
</dbReference>
<proteinExistence type="inferred from homology"/>
<dbReference type="Gene3D" id="3.90.950.10">
    <property type="match status" value="1"/>
</dbReference>
<dbReference type="Proteomes" id="UP000095287">
    <property type="component" value="Unplaced"/>
</dbReference>
<dbReference type="InterPro" id="IPR033954">
    <property type="entry name" value="DiS-bond_Isoase_DsbC/G"/>
</dbReference>
<dbReference type="InterPro" id="IPR012336">
    <property type="entry name" value="Thioredoxin-like_fold"/>
</dbReference>
<dbReference type="PANTHER" id="PTHR35272:SF4">
    <property type="entry name" value="THIOL:DISULFIDE INTERCHANGE PROTEIN DSBG"/>
    <property type="match status" value="1"/>
</dbReference>
<keyword evidence="3" id="KW-1185">Reference proteome</keyword>
<dbReference type="CDD" id="cd03020">
    <property type="entry name" value="DsbA_DsbC_DsbG"/>
    <property type="match status" value="1"/>
</dbReference>
<dbReference type="HAMAP" id="MF_00658">
    <property type="entry name" value="23SrRNA_methyltr_H"/>
    <property type="match status" value="1"/>
</dbReference>
<dbReference type="InterPro" id="IPR029001">
    <property type="entry name" value="ITPase-like_fam"/>
</dbReference>
<dbReference type="PANTHER" id="PTHR35272">
    <property type="entry name" value="THIOL:DISULFIDE INTERCHANGE PROTEIN DSBC-RELATED"/>
    <property type="match status" value="1"/>
</dbReference>
<dbReference type="WBParaSite" id="L893_g20709.t1">
    <property type="protein sequence ID" value="L893_g20709.t1"/>
    <property type="gene ID" value="L893_g20709"/>
</dbReference>
<dbReference type="Gene3D" id="3.40.30.10">
    <property type="entry name" value="Glutaredoxin"/>
    <property type="match status" value="1"/>
</dbReference>
<dbReference type="GO" id="GO:0006364">
    <property type="term" value="P:rRNA processing"/>
    <property type="evidence" value="ECO:0007669"/>
    <property type="project" value="InterPro"/>
</dbReference>
<dbReference type="SUPFAM" id="SSF75217">
    <property type="entry name" value="alpha/beta knot"/>
    <property type="match status" value="1"/>
</dbReference>
<reference evidence="4" key="1">
    <citation type="submission" date="2016-11" db="UniProtKB">
        <authorList>
            <consortium name="WormBaseParasite"/>
        </authorList>
    </citation>
    <scope>IDENTIFICATION</scope>
</reference>
<dbReference type="NCBIfam" id="NF008657">
    <property type="entry name" value="PRK11657.1"/>
    <property type="match status" value="1"/>
</dbReference>
<dbReference type="InterPro" id="IPR029028">
    <property type="entry name" value="Alpha/beta_knot_MTases"/>
</dbReference>
<dbReference type="Pfam" id="PF02590">
    <property type="entry name" value="SPOUT_MTase"/>
    <property type="match status" value="1"/>
</dbReference>
<evidence type="ECO:0000313" key="4">
    <source>
        <dbReference type="WBParaSite" id="L893_g20709.t1"/>
    </source>
</evidence>
<dbReference type="SUPFAM" id="SSF75169">
    <property type="entry name" value="DsrEFH-like"/>
    <property type="match status" value="1"/>
</dbReference>
<dbReference type="InterPro" id="IPR009094">
    <property type="entry name" value="DiS-bond_isomerase_DsbC/G_N_sf"/>
</dbReference>
<dbReference type="SUPFAM" id="SSF52833">
    <property type="entry name" value="Thioredoxin-like"/>
    <property type="match status" value="1"/>
</dbReference>
<dbReference type="GO" id="GO:0008168">
    <property type="term" value="F:methyltransferase activity"/>
    <property type="evidence" value="ECO:0007669"/>
    <property type="project" value="InterPro"/>
</dbReference>
<dbReference type="AlphaFoldDB" id="A0A1I7YXJ1"/>
<dbReference type="Pfam" id="PF02545">
    <property type="entry name" value="Maf"/>
    <property type="match status" value="1"/>
</dbReference>
<dbReference type="InterPro" id="IPR036249">
    <property type="entry name" value="Thioredoxin-like_sf"/>
</dbReference>
<evidence type="ECO:0000256" key="1">
    <source>
        <dbReference type="ARBA" id="ARBA00022801"/>
    </source>
</evidence>
<dbReference type="Gene3D" id="3.40.1280.10">
    <property type="match status" value="1"/>
</dbReference>
<dbReference type="CDD" id="cd18081">
    <property type="entry name" value="RlmH-like"/>
    <property type="match status" value="1"/>
</dbReference>
<evidence type="ECO:0000313" key="3">
    <source>
        <dbReference type="Proteomes" id="UP000095287"/>
    </source>
</evidence>
<dbReference type="InterPro" id="IPR029026">
    <property type="entry name" value="tRNA_m1G_MTases_N"/>
</dbReference>
<dbReference type="InterPro" id="IPR003742">
    <property type="entry name" value="RlmH-like"/>
</dbReference>
<dbReference type="Pfam" id="PF13098">
    <property type="entry name" value="Thioredoxin_2"/>
    <property type="match status" value="1"/>
</dbReference>
<dbReference type="Gene3D" id="3.10.450.70">
    <property type="entry name" value="Disulphide bond isomerase, DsbC/G, N-terminal"/>
    <property type="match status" value="1"/>
</dbReference>